<dbReference type="GO" id="GO:0016020">
    <property type="term" value="C:membrane"/>
    <property type="evidence" value="ECO:0007669"/>
    <property type="project" value="UniProtKB-SubCell"/>
</dbReference>
<dbReference type="InterPro" id="IPR057336">
    <property type="entry name" value="GerAC_N"/>
</dbReference>
<evidence type="ECO:0000259" key="9">
    <source>
        <dbReference type="Pfam" id="PF25198"/>
    </source>
</evidence>
<dbReference type="PROSITE" id="PS51257">
    <property type="entry name" value="PROKAR_LIPOPROTEIN"/>
    <property type="match status" value="1"/>
</dbReference>
<evidence type="ECO:0000256" key="7">
    <source>
        <dbReference type="ARBA" id="ARBA00023288"/>
    </source>
</evidence>
<dbReference type="AlphaFoldDB" id="A0A0F7C088"/>
<reference evidence="10" key="1">
    <citation type="submission" date="2015-03" db="EMBL/GenBank/DDBJ databases">
        <title>MIGS Cultured Bacterial/Archaeal sample from Brevibacillus laterosporus.</title>
        <authorList>
            <person name="Zeng D."/>
            <person name="Zhu L."/>
            <person name="Dong G."/>
            <person name="Ye W."/>
            <person name="Ren D."/>
            <person name="Wu L."/>
            <person name="Xu J."/>
            <person name="Li G."/>
            <person name="Guo L."/>
        </authorList>
    </citation>
    <scope>NUCLEOTIDE SEQUENCE</scope>
    <source>
        <strain evidence="10">B9</strain>
    </source>
</reference>
<evidence type="ECO:0000256" key="4">
    <source>
        <dbReference type="ARBA" id="ARBA00022729"/>
    </source>
</evidence>
<keyword evidence="3" id="KW-0309">Germination</keyword>
<evidence type="ECO:0000256" key="3">
    <source>
        <dbReference type="ARBA" id="ARBA00022544"/>
    </source>
</evidence>
<comment type="subcellular location">
    <subcellularLocation>
        <location evidence="1">Membrane</location>
        <topology evidence="1">Lipid-anchor</topology>
    </subcellularLocation>
</comment>
<evidence type="ECO:0000256" key="1">
    <source>
        <dbReference type="ARBA" id="ARBA00004635"/>
    </source>
</evidence>
<name>A0A0F7C088_BRELA</name>
<dbReference type="RefSeq" id="WP_031413800.1">
    <property type="nucleotide sequence ID" value="NZ_CP011074.1"/>
</dbReference>
<dbReference type="PANTHER" id="PTHR35789:SF1">
    <property type="entry name" value="SPORE GERMINATION PROTEIN B3"/>
    <property type="match status" value="1"/>
</dbReference>
<dbReference type="InterPro" id="IPR038501">
    <property type="entry name" value="Spore_GerAC_C_sf"/>
</dbReference>
<evidence type="ECO:0000259" key="8">
    <source>
        <dbReference type="Pfam" id="PF05504"/>
    </source>
</evidence>
<feature type="domain" description="Spore germination GerAC-like C-terminal" evidence="8">
    <location>
        <begin position="201"/>
        <end position="378"/>
    </location>
</feature>
<dbReference type="PANTHER" id="PTHR35789">
    <property type="entry name" value="SPORE GERMINATION PROTEIN B3"/>
    <property type="match status" value="1"/>
</dbReference>
<keyword evidence="4" id="KW-0732">Signal</keyword>
<dbReference type="InterPro" id="IPR046953">
    <property type="entry name" value="Spore_GerAC-like_C"/>
</dbReference>
<evidence type="ECO:0000256" key="5">
    <source>
        <dbReference type="ARBA" id="ARBA00023136"/>
    </source>
</evidence>
<dbReference type="Gene3D" id="3.30.300.210">
    <property type="entry name" value="Nutrient germinant receptor protein C, domain 3"/>
    <property type="match status" value="1"/>
</dbReference>
<keyword evidence="5" id="KW-0472">Membrane</keyword>
<evidence type="ECO:0008006" key="11">
    <source>
        <dbReference type="Google" id="ProtNLM"/>
    </source>
</evidence>
<protein>
    <recommendedName>
        <fullName evidence="11">Ger(X)C family spore germination protein</fullName>
    </recommendedName>
</protein>
<sequence length="381" mass="43116">MKRAIRKTLFVCFVAMLAVVAGCVTGRPLEKMGLIVAMGVDLLPNDRIMGTAALYGIDPNAKDKVAVLTNTANTLKGIRTKQNQEFSNRLVSGQLRVVLFGSPLAQHGIINLIDTLARDAEIGTGVYLAVSQDNSSDLLKNRFPEISNIGTFLYEQIQQNSRHEELISTTLHQFLHDFCSVGKDPVMPLFHYKNNEVHMSDIALFCDDKMVGHFNAQESFYLKLIRDKYKAGTNEIALKREELEELIPKKSRYSQKDTVYVVISNLESKAKIKVIRQNPPTFQITLHAVSQIHEISEEISLGTKDVIRKLERSLNQEMKKNIKKLIARTQKLNTDPIGFGEQYRSAVRNSNLTRDKWRELYPKAEFSIIVHNTLSRTGIID</sequence>
<organism evidence="10">
    <name type="scientific">Brevibacillus laterosporus</name>
    <name type="common">Bacillus laterosporus</name>
    <dbReference type="NCBI Taxonomy" id="1465"/>
    <lineage>
        <taxon>Bacteria</taxon>
        <taxon>Bacillati</taxon>
        <taxon>Bacillota</taxon>
        <taxon>Bacilli</taxon>
        <taxon>Bacillales</taxon>
        <taxon>Paenibacillaceae</taxon>
        <taxon>Brevibacillus</taxon>
    </lineage>
</organism>
<dbReference type="Pfam" id="PF05504">
    <property type="entry name" value="Spore_GerAC"/>
    <property type="match status" value="1"/>
</dbReference>
<keyword evidence="7" id="KW-0449">Lipoprotein</keyword>
<dbReference type="GO" id="GO:0009847">
    <property type="term" value="P:spore germination"/>
    <property type="evidence" value="ECO:0007669"/>
    <property type="project" value="InterPro"/>
</dbReference>
<accession>A0A0F7C088</accession>
<evidence type="ECO:0000313" key="10">
    <source>
        <dbReference type="EMBL" id="AKF94664.1"/>
    </source>
</evidence>
<comment type="similarity">
    <text evidence="2">Belongs to the GerABKC lipoprotein family.</text>
</comment>
<feature type="domain" description="Spore germination protein N-terminal" evidence="9">
    <location>
        <begin position="27"/>
        <end position="191"/>
    </location>
</feature>
<dbReference type="EMBL" id="CP011074">
    <property type="protein sequence ID" value="AKF94664.1"/>
    <property type="molecule type" value="Genomic_DNA"/>
</dbReference>
<evidence type="ECO:0000256" key="2">
    <source>
        <dbReference type="ARBA" id="ARBA00007886"/>
    </source>
</evidence>
<dbReference type="InterPro" id="IPR008844">
    <property type="entry name" value="Spore_GerAC-like"/>
</dbReference>
<evidence type="ECO:0000256" key="6">
    <source>
        <dbReference type="ARBA" id="ARBA00023139"/>
    </source>
</evidence>
<dbReference type="Pfam" id="PF25198">
    <property type="entry name" value="Spore_GerAC_N"/>
    <property type="match status" value="1"/>
</dbReference>
<gene>
    <name evidence="10" type="ORF">EX87_14155</name>
</gene>
<keyword evidence="6" id="KW-0564">Palmitate</keyword>
<proteinExistence type="inferred from homology"/>
<dbReference type="NCBIfam" id="TIGR02887">
    <property type="entry name" value="spore_ger_x_C"/>
    <property type="match status" value="1"/>
</dbReference>